<feature type="domain" description="Glycosyltransferase subfamily 4-like N-terminal" evidence="2">
    <location>
        <begin position="58"/>
        <end position="225"/>
    </location>
</feature>
<dbReference type="Gene3D" id="3.40.50.2000">
    <property type="entry name" value="Glycogen Phosphorylase B"/>
    <property type="match status" value="2"/>
</dbReference>
<dbReference type="InterPro" id="IPR001296">
    <property type="entry name" value="Glyco_trans_1"/>
</dbReference>
<dbReference type="Pfam" id="PF00534">
    <property type="entry name" value="Glycos_transf_1"/>
    <property type="match status" value="1"/>
</dbReference>
<dbReference type="InterPro" id="IPR050194">
    <property type="entry name" value="Glycosyltransferase_grp1"/>
</dbReference>
<dbReference type="AlphaFoldDB" id="A0A937XDP1"/>
<gene>
    <name evidence="3" type="ORF">FJY75_09270</name>
</gene>
<evidence type="ECO:0000259" key="1">
    <source>
        <dbReference type="Pfam" id="PF00534"/>
    </source>
</evidence>
<dbReference type="InterPro" id="IPR028098">
    <property type="entry name" value="Glyco_trans_4-like_N"/>
</dbReference>
<dbReference type="EMBL" id="VGIY01000243">
    <property type="protein sequence ID" value="MBM3318028.1"/>
    <property type="molecule type" value="Genomic_DNA"/>
</dbReference>
<reference evidence="3" key="1">
    <citation type="submission" date="2019-03" db="EMBL/GenBank/DDBJ databases">
        <title>Lake Tanganyika Metagenome-Assembled Genomes (MAGs).</title>
        <authorList>
            <person name="Tran P."/>
        </authorList>
    </citation>
    <scope>NUCLEOTIDE SEQUENCE</scope>
    <source>
        <strain evidence="3">M_DeepCast_400m_m2_100</strain>
    </source>
</reference>
<evidence type="ECO:0000313" key="4">
    <source>
        <dbReference type="Proteomes" id="UP000748308"/>
    </source>
</evidence>
<accession>A0A937XDP1</accession>
<dbReference type="PANTHER" id="PTHR45947:SF3">
    <property type="entry name" value="SULFOQUINOVOSYL TRANSFERASE SQD2"/>
    <property type="match status" value="1"/>
</dbReference>
<dbReference type="Pfam" id="PF13579">
    <property type="entry name" value="Glyco_trans_4_4"/>
    <property type="match status" value="1"/>
</dbReference>
<comment type="caution">
    <text evidence="3">The sequence shown here is derived from an EMBL/GenBank/DDBJ whole genome shotgun (WGS) entry which is preliminary data.</text>
</comment>
<dbReference type="Proteomes" id="UP000748308">
    <property type="component" value="Unassembled WGS sequence"/>
</dbReference>
<dbReference type="PANTHER" id="PTHR45947">
    <property type="entry name" value="SULFOQUINOVOSYL TRANSFERASE SQD2"/>
    <property type="match status" value="1"/>
</dbReference>
<name>A0A937XDP1_UNCEI</name>
<dbReference type="GO" id="GO:0016757">
    <property type="term" value="F:glycosyltransferase activity"/>
    <property type="evidence" value="ECO:0007669"/>
    <property type="project" value="InterPro"/>
</dbReference>
<sequence length="455" mass="49318">MSTQTAMLRQRSEQQEVLGFTFAERAERPLRILGLMPWRELWSMGRGAGATAFTRSPVALAAFGHELHILHPGAAGAAATEDFGGVRFHRFRAPEVFSRPDLPLLPRLWSRTWRYAAFQAAIRAPALRLARSVKPEVVIAYDVTTAPAGRALARRIGLPLVGRYFGNTLSLALGNNLRWQGNFMERIGFRVPVEAMVLTNDGSPALEVLSRLGVDFRPIHFLRNGIPADVFTPGPRPAGLLSGLGLPEDAFVVMSVTRLHSEKRLDRLIRALARLRREMPGAAAILLGSGPERERLGRLARELGVADVVRFPGAVRNADLPGWYRLADVVVSLLDRTNASNPVFEAMACERCVLALDAGTTAEIVRGGETGVLLAPGGEEATVAAVAAGLLELARDPQRRARLGRAARPHVLALCGTVEERMRREIEVIAAVARTRAPVPGNVGRGRRGGGGAER</sequence>
<proteinExistence type="predicted"/>
<organism evidence="3 4">
    <name type="scientific">Eiseniibacteriota bacterium</name>
    <dbReference type="NCBI Taxonomy" id="2212470"/>
    <lineage>
        <taxon>Bacteria</taxon>
        <taxon>Candidatus Eiseniibacteriota</taxon>
    </lineage>
</organism>
<feature type="domain" description="Glycosyl transferase family 1" evidence="1">
    <location>
        <begin position="245"/>
        <end position="408"/>
    </location>
</feature>
<evidence type="ECO:0000259" key="2">
    <source>
        <dbReference type="Pfam" id="PF13579"/>
    </source>
</evidence>
<evidence type="ECO:0000313" key="3">
    <source>
        <dbReference type="EMBL" id="MBM3318028.1"/>
    </source>
</evidence>
<protein>
    <submittedName>
        <fullName evidence="3">Glycosyltransferase</fullName>
    </submittedName>
</protein>
<dbReference type="SUPFAM" id="SSF53756">
    <property type="entry name" value="UDP-Glycosyltransferase/glycogen phosphorylase"/>
    <property type="match status" value="1"/>
</dbReference>